<feature type="region of interest" description="Disordered" evidence="2">
    <location>
        <begin position="1"/>
        <end position="64"/>
    </location>
</feature>
<evidence type="ECO:0000256" key="1">
    <source>
        <dbReference type="ARBA" id="ARBA00023242"/>
    </source>
</evidence>
<dbReference type="Pfam" id="PF04082">
    <property type="entry name" value="Fungal_trans"/>
    <property type="match status" value="1"/>
</dbReference>
<organism evidence="4 5">
    <name type="scientific">Aspergillus cavernicola</name>
    <dbReference type="NCBI Taxonomy" id="176166"/>
    <lineage>
        <taxon>Eukaryota</taxon>
        <taxon>Fungi</taxon>
        <taxon>Dikarya</taxon>
        <taxon>Ascomycota</taxon>
        <taxon>Pezizomycotina</taxon>
        <taxon>Eurotiomycetes</taxon>
        <taxon>Eurotiomycetidae</taxon>
        <taxon>Eurotiales</taxon>
        <taxon>Aspergillaceae</taxon>
        <taxon>Aspergillus</taxon>
        <taxon>Aspergillus subgen. Nidulantes</taxon>
    </lineage>
</organism>
<keyword evidence="1" id="KW-0539">Nucleus</keyword>
<feature type="compositionally biased region" description="Basic and acidic residues" evidence="2">
    <location>
        <begin position="52"/>
        <end position="64"/>
    </location>
</feature>
<dbReference type="PANTHER" id="PTHR47425:SF3">
    <property type="entry name" value="ZN(II)2CYS6 TRANSCRIPTION FACTOR (EUROFUNG)"/>
    <property type="match status" value="1"/>
</dbReference>
<dbReference type="InterPro" id="IPR052761">
    <property type="entry name" value="Fungal_Detox/Toxin_TFs"/>
</dbReference>
<protein>
    <submittedName>
        <fullName evidence="4">C6 transcription factor</fullName>
    </submittedName>
</protein>
<sequence>MARIQQHPPTPSSAGLPPFSRPQRISPTASGHARDTVHHDEAHIAPPGNASPRRDASLSQHDNIESEERNGLEIAAAALGQPQRTGQVPFYSGEGTGPTSALGICVSDQSLSTHFLVPSHSSVHLAEEDRKYLQIKGVFTMPGGETCDSLFRAYFHHVHPIMPILEPDRILDYHQTGRLQEYNVMILWCIFFVASNFVPQRVYEQEGYGSRKEMKAAMYARANCMYNHGGEMDQIVLLQASLLMAFWHSEAGEHTQPWYWMGIAISLCQMLGLHRDPDLSKYNSSVTDRQRRLWRRLWWTCFSRDRWLSLNLGRPLRINLNDCDTPMPSANDFLSDSTAIHGSSMASYLPNDLTHLAKDWVKYIEISILLGEVITMNYQARRPRPLLQDVENLEAKIIQCTLPEQDDPNLSRVAIFSIYHLQLHYHALLGTFYRPFGTVIPDGLDPLRQETWQHRMRLKADAAASHTNTVVEAIAQDGLLGFSGPMTPPLLVPAIQTNLLNCKSADALSKRLRLNKLTMCMLVMEELQKTYTVASIYRGIFAKAIQQLFPEYTESTLLGHSTPVTTNTTTTVNDSNPDIAIGAAGADGIAGAGAAEGSTTTAEVDSAIEGLGYDNIAADDLLDMLMDEASIFSSWDTWNRV</sequence>
<dbReference type="PANTHER" id="PTHR47425">
    <property type="entry name" value="FARB-RELATED"/>
    <property type="match status" value="1"/>
</dbReference>
<gene>
    <name evidence="4" type="ORF">BDW59DRAFT_48905</name>
</gene>
<evidence type="ECO:0000313" key="5">
    <source>
        <dbReference type="Proteomes" id="UP001610335"/>
    </source>
</evidence>
<dbReference type="EMBL" id="JBFXLS010000020">
    <property type="protein sequence ID" value="KAL2828388.1"/>
    <property type="molecule type" value="Genomic_DNA"/>
</dbReference>
<comment type="caution">
    <text evidence="4">The sequence shown here is derived from an EMBL/GenBank/DDBJ whole genome shotgun (WGS) entry which is preliminary data.</text>
</comment>
<dbReference type="Proteomes" id="UP001610335">
    <property type="component" value="Unassembled WGS sequence"/>
</dbReference>
<dbReference type="CDD" id="cd12148">
    <property type="entry name" value="fungal_TF_MHR"/>
    <property type="match status" value="1"/>
</dbReference>
<accession>A0ABR4INP3</accession>
<evidence type="ECO:0000313" key="4">
    <source>
        <dbReference type="EMBL" id="KAL2828388.1"/>
    </source>
</evidence>
<dbReference type="SMART" id="SM00906">
    <property type="entry name" value="Fungal_trans"/>
    <property type="match status" value="1"/>
</dbReference>
<feature type="domain" description="Xylanolytic transcriptional activator regulatory" evidence="3">
    <location>
        <begin position="257"/>
        <end position="334"/>
    </location>
</feature>
<evidence type="ECO:0000259" key="3">
    <source>
        <dbReference type="SMART" id="SM00906"/>
    </source>
</evidence>
<proteinExistence type="predicted"/>
<reference evidence="4 5" key="1">
    <citation type="submission" date="2024-07" db="EMBL/GenBank/DDBJ databases">
        <title>Section-level genome sequencing and comparative genomics of Aspergillus sections Usti and Cavernicolus.</title>
        <authorList>
            <consortium name="Lawrence Berkeley National Laboratory"/>
            <person name="Nybo J.L."/>
            <person name="Vesth T.C."/>
            <person name="Theobald S."/>
            <person name="Frisvad J.C."/>
            <person name="Larsen T.O."/>
            <person name="Kjaerboelling I."/>
            <person name="Rothschild-Mancinelli K."/>
            <person name="Lyhne E.K."/>
            <person name="Kogle M.E."/>
            <person name="Barry K."/>
            <person name="Clum A."/>
            <person name="Na H."/>
            <person name="Ledsgaard L."/>
            <person name="Lin J."/>
            <person name="Lipzen A."/>
            <person name="Kuo A."/>
            <person name="Riley R."/>
            <person name="Mondo S."/>
            <person name="LaButti K."/>
            <person name="Haridas S."/>
            <person name="Pangalinan J."/>
            <person name="Salamov A.A."/>
            <person name="Simmons B.A."/>
            <person name="Magnuson J.K."/>
            <person name="Chen J."/>
            <person name="Drula E."/>
            <person name="Henrissat B."/>
            <person name="Wiebenga A."/>
            <person name="Lubbers R.J."/>
            <person name="Gomes A.C."/>
            <person name="Makela M.R."/>
            <person name="Stajich J."/>
            <person name="Grigoriev I.V."/>
            <person name="Mortensen U.H."/>
            <person name="De vries R.P."/>
            <person name="Baker S.E."/>
            <person name="Andersen M.R."/>
        </authorList>
    </citation>
    <scope>NUCLEOTIDE SEQUENCE [LARGE SCALE GENOMIC DNA]</scope>
    <source>
        <strain evidence="4 5">CBS 600.67</strain>
    </source>
</reference>
<name>A0ABR4INP3_9EURO</name>
<dbReference type="InterPro" id="IPR007219">
    <property type="entry name" value="XnlR_reg_dom"/>
</dbReference>
<keyword evidence="5" id="KW-1185">Reference proteome</keyword>
<evidence type="ECO:0000256" key="2">
    <source>
        <dbReference type="SAM" id="MobiDB-lite"/>
    </source>
</evidence>
<feature type="compositionally biased region" description="Basic and acidic residues" evidence="2">
    <location>
        <begin position="32"/>
        <end position="43"/>
    </location>
</feature>